<feature type="compositionally biased region" description="Polar residues" evidence="1">
    <location>
        <begin position="72"/>
        <end position="81"/>
    </location>
</feature>
<dbReference type="Proteomes" id="UP000236291">
    <property type="component" value="Unassembled WGS sequence"/>
</dbReference>
<reference evidence="2 3" key="1">
    <citation type="journal article" date="2014" name="Am. J. Bot.">
        <title>Genome assembly and annotation for red clover (Trifolium pratense; Fabaceae).</title>
        <authorList>
            <person name="Istvanek J."/>
            <person name="Jaros M."/>
            <person name="Krenek A."/>
            <person name="Repkova J."/>
        </authorList>
    </citation>
    <scope>NUCLEOTIDE SEQUENCE [LARGE SCALE GENOMIC DNA]</scope>
    <source>
        <strain evidence="3">cv. Tatra</strain>
        <tissue evidence="2">Young leaves</tissue>
    </source>
</reference>
<evidence type="ECO:0000256" key="1">
    <source>
        <dbReference type="SAM" id="MobiDB-lite"/>
    </source>
</evidence>
<gene>
    <name evidence="2" type="ORF">L195_g044711</name>
</gene>
<dbReference type="AlphaFoldDB" id="A0A2K3MCU7"/>
<evidence type="ECO:0000313" key="2">
    <source>
        <dbReference type="EMBL" id="PNX88605.1"/>
    </source>
</evidence>
<evidence type="ECO:0000313" key="3">
    <source>
        <dbReference type="Proteomes" id="UP000236291"/>
    </source>
</evidence>
<name>A0A2K3MCU7_TRIPR</name>
<dbReference type="EMBL" id="ASHM01057163">
    <property type="protein sequence ID" value="PNX88605.1"/>
    <property type="molecule type" value="Genomic_DNA"/>
</dbReference>
<comment type="caution">
    <text evidence="2">The sequence shown here is derived from an EMBL/GenBank/DDBJ whole genome shotgun (WGS) entry which is preliminary data.</text>
</comment>
<protein>
    <submittedName>
        <fullName evidence="2">Uncharacterized protein</fullName>
    </submittedName>
</protein>
<feature type="compositionally biased region" description="Basic and acidic residues" evidence="1">
    <location>
        <begin position="84"/>
        <end position="95"/>
    </location>
</feature>
<proteinExistence type="predicted"/>
<accession>A0A2K3MCU7</accession>
<sequence length="113" mass="12904">MVDMSLSKCLFNGILVEHDGYVFNRAVIGHHITACKWLHSPRSDNKEAKEKKLQPEVVHKIIKEEYVAKIAQKSQQQTPISTPEGDKKPQVETAHDNAQQVHLMVQEVKQLHD</sequence>
<organism evidence="2 3">
    <name type="scientific">Trifolium pratense</name>
    <name type="common">Red clover</name>
    <dbReference type="NCBI Taxonomy" id="57577"/>
    <lineage>
        <taxon>Eukaryota</taxon>
        <taxon>Viridiplantae</taxon>
        <taxon>Streptophyta</taxon>
        <taxon>Embryophyta</taxon>
        <taxon>Tracheophyta</taxon>
        <taxon>Spermatophyta</taxon>
        <taxon>Magnoliopsida</taxon>
        <taxon>eudicotyledons</taxon>
        <taxon>Gunneridae</taxon>
        <taxon>Pentapetalae</taxon>
        <taxon>rosids</taxon>
        <taxon>fabids</taxon>
        <taxon>Fabales</taxon>
        <taxon>Fabaceae</taxon>
        <taxon>Papilionoideae</taxon>
        <taxon>50 kb inversion clade</taxon>
        <taxon>NPAAA clade</taxon>
        <taxon>Hologalegina</taxon>
        <taxon>IRL clade</taxon>
        <taxon>Trifolieae</taxon>
        <taxon>Trifolium</taxon>
    </lineage>
</organism>
<feature type="region of interest" description="Disordered" evidence="1">
    <location>
        <begin position="72"/>
        <end position="99"/>
    </location>
</feature>
<reference evidence="2 3" key="2">
    <citation type="journal article" date="2017" name="Front. Plant Sci.">
        <title>Gene Classification and Mining of Molecular Markers Useful in Red Clover (Trifolium pratense) Breeding.</title>
        <authorList>
            <person name="Istvanek J."/>
            <person name="Dluhosova J."/>
            <person name="Dluhos P."/>
            <person name="Patkova L."/>
            <person name="Nedelnik J."/>
            <person name="Repkova J."/>
        </authorList>
    </citation>
    <scope>NUCLEOTIDE SEQUENCE [LARGE SCALE GENOMIC DNA]</scope>
    <source>
        <strain evidence="3">cv. Tatra</strain>
        <tissue evidence="2">Young leaves</tissue>
    </source>
</reference>